<feature type="binding site" evidence="5">
    <location>
        <position position="113"/>
    </location>
    <ligand>
        <name>S-adenosyl-L-methionine</name>
        <dbReference type="ChEBI" id="CHEBI:59789"/>
    </ligand>
</feature>
<dbReference type="EMBL" id="CP000112">
    <property type="protein sequence ID" value="ABB36923.1"/>
    <property type="molecule type" value="Genomic_DNA"/>
</dbReference>
<dbReference type="AlphaFoldDB" id="Q317H3"/>
<comment type="similarity">
    <text evidence="5">Belongs to the class I-like SAM-binding methyltransferase superfamily. RsmB/NOP family.</text>
</comment>
<dbReference type="STRING" id="207559.Dde_0122"/>
<evidence type="ECO:0000259" key="6">
    <source>
        <dbReference type="PROSITE" id="PS51686"/>
    </source>
</evidence>
<dbReference type="SUPFAM" id="SSF53335">
    <property type="entry name" value="S-adenosyl-L-methionine-dependent methyltransferases"/>
    <property type="match status" value="1"/>
</dbReference>
<dbReference type="InterPro" id="IPR001678">
    <property type="entry name" value="MeTrfase_RsmB-F_NOP2_dom"/>
</dbReference>
<evidence type="ECO:0000313" key="7">
    <source>
        <dbReference type="EMBL" id="ABB36923.1"/>
    </source>
</evidence>
<dbReference type="PANTHER" id="PTHR22807">
    <property type="entry name" value="NOP2 YEAST -RELATED NOL1/NOP2/FMU SUN DOMAIN-CONTAINING"/>
    <property type="match status" value="1"/>
</dbReference>
<dbReference type="Proteomes" id="UP000002710">
    <property type="component" value="Chromosome"/>
</dbReference>
<dbReference type="PROSITE" id="PS51686">
    <property type="entry name" value="SAM_MT_RSMB_NOP"/>
    <property type="match status" value="1"/>
</dbReference>
<dbReference type="HOGENOM" id="CLU_642097_0_0_7"/>
<evidence type="ECO:0000313" key="8">
    <source>
        <dbReference type="Proteomes" id="UP000002710"/>
    </source>
</evidence>
<evidence type="ECO:0000256" key="1">
    <source>
        <dbReference type="ARBA" id="ARBA00022603"/>
    </source>
</evidence>
<dbReference type="GO" id="GO:0008173">
    <property type="term" value="F:RNA methyltransferase activity"/>
    <property type="evidence" value="ECO:0007669"/>
    <property type="project" value="InterPro"/>
</dbReference>
<accession>Q317H3</accession>
<feature type="active site" description="Nucleophile" evidence="5">
    <location>
        <position position="210"/>
    </location>
</feature>
<dbReference type="KEGG" id="dde:Dde_0122"/>
<sequence length="429" mass="46539">MAESPQARSFRVVCPAGQESLVEALLHSQGYEFEPEPVSPWTRRLTKEPRPLGSSLAAFFGLIYIQDRSSMLPPLALAPQNGDAVLDMCASPGSKTGFLAQLAGPDGFVMGNEPNAQRLATLRQNLFNLNLPHTATCGYAGESLPLPDASWQKIQLDPPCSGWGTVDKNPNVMKLWQGDKVKPLVGIQRLLLREAARLLAPGGVVVYSTCTTNVQENEEQVRWATQELGLIPEPLAPFEGFVFEDPLLPGCEGTLRVDASRSSAQGFYIARFRKEGDSPPPEPVSAMRVQGIHRQALRGPCADPDMLPDGEVALFGSAAMFLPQQALNLLPESFRWRGYPLGKASRGEVRVSPRMRCMMPPADQCAAGALNVEEPELISGLLSGQSIDLARGAYAGSVDASLPEAGLYFRGLPLGRLRIKGRRALWAER</sequence>
<dbReference type="InterPro" id="IPR023267">
    <property type="entry name" value="RCMT"/>
</dbReference>
<dbReference type="GO" id="GO:0003723">
    <property type="term" value="F:RNA binding"/>
    <property type="evidence" value="ECO:0007669"/>
    <property type="project" value="UniProtKB-UniRule"/>
</dbReference>
<evidence type="ECO:0000256" key="2">
    <source>
        <dbReference type="ARBA" id="ARBA00022679"/>
    </source>
</evidence>
<dbReference type="RefSeq" id="WP_011366295.1">
    <property type="nucleotide sequence ID" value="NC_007519.1"/>
</dbReference>
<keyword evidence="3 5" id="KW-0949">S-adenosyl-L-methionine</keyword>
<dbReference type="InterPro" id="IPR029063">
    <property type="entry name" value="SAM-dependent_MTases_sf"/>
</dbReference>
<keyword evidence="8" id="KW-1185">Reference proteome</keyword>
<dbReference type="GO" id="GO:0001510">
    <property type="term" value="P:RNA methylation"/>
    <property type="evidence" value="ECO:0007669"/>
    <property type="project" value="InterPro"/>
</dbReference>
<dbReference type="Pfam" id="PF01189">
    <property type="entry name" value="Methyltr_RsmB-F"/>
    <property type="match status" value="1"/>
</dbReference>
<protein>
    <submittedName>
        <fullName evidence="7">Putative 23S rRNA m(5)C methyltransferase</fullName>
    </submittedName>
</protein>
<keyword evidence="4 5" id="KW-0694">RNA-binding</keyword>
<dbReference type="eggNOG" id="COG0144">
    <property type="taxonomic scope" value="Bacteria"/>
</dbReference>
<dbReference type="Gene3D" id="3.40.50.150">
    <property type="entry name" value="Vaccinia Virus protein VP39"/>
    <property type="match status" value="1"/>
</dbReference>
<evidence type="ECO:0000256" key="4">
    <source>
        <dbReference type="ARBA" id="ARBA00022884"/>
    </source>
</evidence>
<dbReference type="PRINTS" id="PR02008">
    <property type="entry name" value="RCMTFAMILY"/>
</dbReference>
<keyword evidence="2 5" id="KW-0808">Transferase</keyword>
<comment type="caution">
    <text evidence="5">Lacks conserved residue(s) required for the propagation of feature annotation.</text>
</comment>
<reference evidence="7 8" key="1">
    <citation type="journal article" date="2011" name="J. Bacteriol.">
        <title>Complete genome sequence and updated annotation of Desulfovibrio alaskensis G20.</title>
        <authorList>
            <person name="Hauser L.J."/>
            <person name="Land M.L."/>
            <person name="Brown S.D."/>
            <person name="Larimer F."/>
            <person name="Keller K.L."/>
            <person name="Rapp-Giles B.J."/>
            <person name="Price M.N."/>
            <person name="Lin M."/>
            <person name="Bruce D.C."/>
            <person name="Detter J.C."/>
            <person name="Tapia R."/>
            <person name="Han C.S."/>
            <person name="Goodwin L.A."/>
            <person name="Cheng J.F."/>
            <person name="Pitluck S."/>
            <person name="Copeland A."/>
            <person name="Lucas S."/>
            <person name="Nolan M."/>
            <person name="Lapidus A.L."/>
            <person name="Palumbo A.V."/>
            <person name="Wall J.D."/>
        </authorList>
    </citation>
    <scope>NUCLEOTIDE SEQUENCE [LARGE SCALE GENOMIC DNA]</scope>
    <source>
        <strain evidence="8">ATCC BAA 1058 / DSM 17464 / G20</strain>
    </source>
</reference>
<proteinExistence type="inferred from homology"/>
<dbReference type="InterPro" id="IPR049560">
    <property type="entry name" value="MeTrfase_RsmB-F_NOP2_cat"/>
</dbReference>
<evidence type="ECO:0000256" key="5">
    <source>
        <dbReference type="PROSITE-ProRule" id="PRU01023"/>
    </source>
</evidence>
<evidence type="ECO:0000256" key="3">
    <source>
        <dbReference type="ARBA" id="ARBA00022691"/>
    </source>
</evidence>
<organism evidence="7 8">
    <name type="scientific">Oleidesulfovibrio alaskensis (strain ATCC BAA-1058 / DSM 17464 / G20)</name>
    <name type="common">Desulfovibrio alaskensis</name>
    <dbReference type="NCBI Taxonomy" id="207559"/>
    <lineage>
        <taxon>Bacteria</taxon>
        <taxon>Pseudomonadati</taxon>
        <taxon>Thermodesulfobacteriota</taxon>
        <taxon>Desulfovibrionia</taxon>
        <taxon>Desulfovibrionales</taxon>
        <taxon>Desulfovibrionaceae</taxon>
        <taxon>Oleidesulfovibrio</taxon>
    </lineage>
</organism>
<feature type="domain" description="SAM-dependent MTase RsmB/NOP-type" evidence="6">
    <location>
        <begin position="1"/>
        <end position="275"/>
    </location>
</feature>
<feature type="binding site" evidence="5">
    <location>
        <position position="157"/>
    </location>
    <ligand>
        <name>S-adenosyl-L-methionine</name>
        <dbReference type="ChEBI" id="CHEBI:59789"/>
    </ligand>
</feature>
<dbReference type="PANTHER" id="PTHR22807:SF30">
    <property type="entry name" value="28S RRNA (CYTOSINE(4447)-C(5))-METHYLTRANSFERASE-RELATED"/>
    <property type="match status" value="1"/>
</dbReference>
<name>Q317H3_OLEA2</name>
<gene>
    <name evidence="7" type="ordered locus">Dde_0122</name>
</gene>
<keyword evidence="1 5" id="KW-0489">Methyltransferase</keyword>